<keyword evidence="3" id="KW-0732">Signal</keyword>
<evidence type="ECO:0000256" key="1">
    <source>
        <dbReference type="PROSITE-ProRule" id="PRU00206"/>
    </source>
</evidence>
<dbReference type="InterPro" id="IPR001368">
    <property type="entry name" value="TNFR/NGFR_Cys_rich_reg"/>
</dbReference>
<evidence type="ECO:0000313" key="5">
    <source>
        <dbReference type="EMBL" id="CAC5408489.1"/>
    </source>
</evidence>
<feature type="chain" id="PRO_5026860284" description="TNFR-Cys domain-containing protein" evidence="3">
    <location>
        <begin position="20"/>
        <end position="280"/>
    </location>
</feature>
<comment type="caution">
    <text evidence="1">Lacks conserved residue(s) required for the propagation of feature annotation.</text>
</comment>
<dbReference type="EMBL" id="CACVKT020007544">
    <property type="protein sequence ID" value="CAC5408489.1"/>
    <property type="molecule type" value="Genomic_DNA"/>
</dbReference>
<keyword evidence="2" id="KW-0472">Membrane</keyword>
<reference evidence="5 6" key="1">
    <citation type="submission" date="2020-06" db="EMBL/GenBank/DDBJ databases">
        <authorList>
            <person name="Li R."/>
            <person name="Bekaert M."/>
        </authorList>
    </citation>
    <scope>NUCLEOTIDE SEQUENCE [LARGE SCALE GENOMIC DNA]</scope>
    <source>
        <strain evidence="6">wild</strain>
    </source>
</reference>
<dbReference type="AlphaFoldDB" id="A0A6J8DK50"/>
<keyword evidence="6" id="KW-1185">Reference proteome</keyword>
<keyword evidence="2" id="KW-1133">Transmembrane helix</keyword>
<keyword evidence="1" id="KW-1015">Disulfide bond</keyword>
<feature type="disulfide bond" evidence="1">
    <location>
        <begin position="39"/>
        <end position="52"/>
    </location>
</feature>
<keyword evidence="2" id="KW-0812">Transmembrane</keyword>
<evidence type="ECO:0000313" key="6">
    <source>
        <dbReference type="Proteomes" id="UP000507470"/>
    </source>
</evidence>
<name>A0A6J8DK50_MYTCO</name>
<feature type="repeat" description="TNFR-Cys" evidence="1">
    <location>
        <begin position="22"/>
        <end position="60"/>
    </location>
</feature>
<proteinExistence type="predicted"/>
<dbReference type="PROSITE" id="PS51257">
    <property type="entry name" value="PROKAR_LIPOPROTEIN"/>
    <property type="match status" value="1"/>
</dbReference>
<feature type="domain" description="TNFR-Cys" evidence="4">
    <location>
        <begin position="22"/>
        <end position="60"/>
    </location>
</feature>
<dbReference type="Proteomes" id="UP000507470">
    <property type="component" value="Unassembled WGS sequence"/>
</dbReference>
<sequence length="280" mass="32572">MKLQTIFAIVLTIFACAHARPSCSFNQYYSITDAQCKDCMACPINNIILEPCGKNTDTKCGPWKDWSFSFKQKSKAEQMSTESKVDESNKSTESFDSHHWFTIAMVLLGILCFLCVCIAGYIIVACFVWKRKDKEIIYNPVYVERPQPEEPRYVEMVTSSRDRLKQHVPSRIGTGSWSTFQSTSALPLLQSQNSENIYVNCMDYPMAKSKDTHDYNARSKKFSSLKKLDSGKLKRQYIPLKPEYKRKKKKEKQHTVYRTFDSLSLLDEVFFKWRKEICMK</sequence>
<protein>
    <recommendedName>
        <fullName evidence="4">TNFR-Cys domain-containing protein</fullName>
    </recommendedName>
</protein>
<dbReference type="PROSITE" id="PS50050">
    <property type="entry name" value="TNFR_NGFR_2"/>
    <property type="match status" value="1"/>
</dbReference>
<evidence type="ECO:0000256" key="3">
    <source>
        <dbReference type="SAM" id="SignalP"/>
    </source>
</evidence>
<evidence type="ECO:0000259" key="4">
    <source>
        <dbReference type="PROSITE" id="PS50050"/>
    </source>
</evidence>
<dbReference type="OrthoDB" id="10048028at2759"/>
<evidence type="ECO:0000256" key="2">
    <source>
        <dbReference type="SAM" id="Phobius"/>
    </source>
</evidence>
<accession>A0A6J8DK50</accession>
<feature type="disulfide bond" evidence="1">
    <location>
        <begin position="42"/>
        <end position="60"/>
    </location>
</feature>
<gene>
    <name evidence="5" type="ORF">MCOR_41876</name>
</gene>
<dbReference type="PROSITE" id="PS00652">
    <property type="entry name" value="TNFR_NGFR_1"/>
    <property type="match status" value="1"/>
</dbReference>
<feature type="transmembrane region" description="Helical" evidence="2">
    <location>
        <begin position="100"/>
        <end position="129"/>
    </location>
</feature>
<feature type="signal peptide" evidence="3">
    <location>
        <begin position="1"/>
        <end position="19"/>
    </location>
</feature>
<organism evidence="5 6">
    <name type="scientific">Mytilus coruscus</name>
    <name type="common">Sea mussel</name>
    <dbReference type="NCBI Taxonomy" id="42192"/>
    <lineage>
        <taxon>Eukaryota</taxon>
        <taxon>Metazoa</taxon>
        <taxon>Spiralia</taxon>
        <taxon>Lophotrochozoa</taxon>
        <taxon>Mollusca</taxon>
        <taxon>Bivalvia</taxon>
        <taxon>Autobranchia</taxon>
        <taxon>Pteriomorphia</taxon>
        <taxon>Mytilida</taxon>
        <taxon>Mytiloidea</taxon>
        <taxon>Mytilidae</taxon>
        <taxon>Mytilinae</taxon>
        <taxon>Mytilus</taxon>
    </lineage>
</organism>